<dbReference type="Proteomes" id="UP000027361">
    <property type="component" value="Unassembled WGS sequence"/>
</dbReference>
<keyword evidence="3" id="KW-1185">Reference proteome</keyword>
<evidence type="ECO:0000313" key="3">
    <source>
        <dbReference type="Proteomes" id="UP000027361"/>
    </source>
</evidence>
<comment type="caution">
    <text evidence="2">The sequence shown here is derived from an EMBL/GenBank/DDBJ whole genome shotgun (WGS) entry which is preliminary data.</text>
</comment>
<dbReference type="RefSeq" id="XP_013242790.1">
    <property type="nucleotide sequence ID" value="XM_013387336.1"/>
</dbReference>
<evidence type="ECO:0000313" key="2">
    <source>
        <dbReference type="EMBL" id="KDN44516.1"/>
    </source>
</evidence>
<accession>A0A066VSS5</accession>
<dbReference type="InParanoid" id="A0A066VSS5"/>
<dbReference type="GeneID" id="25261522"/>
<feature type="region of interest" description="Disordered" evidence="1">
    <location>
        <begin position="103"/>
        <end position="153"/>
    </location>
</feature>
<protein>
    <submittedName>
        <fullName evidence="2">Uncharacterized protein</fullName>
    </submittedName>
</protein>
<gene>
    <name evidence="2" type="ORF">K437DRAFT_137747</name>
</gene>
<evidence type="ECO:0000256" key="1">
    <source>
        <dbReference type="SAM" id="MobiDB-lite"/>
    </source>
</evidence>
<dbReference type="EMBL" id="JMSN01000051">
    <property type="protein sequence ID" value="KDN44516.1"/>
    <property type="molecule type" value="Genomic_DNA"/>
</dbReference>
<sequence length="196" mass="20655">MVLNSINVSMCYVSRVLSFFVPLWVPPPLWGEGGTFRSSLGSLHGNVRLTPRQRLAHTVANMASTSRITLALLRSGTSRSLRLPATAAPLPTCCCSPTSSSISAPFSTTTPTPAKAVAGGKAGKGKAAPASGADEAAAPVVRKPAAQSDVSEYPMPPTRPVIFKWATRSLTLMLHNPLVHIVATHNLSTESLRCIQ</sequence>
<proteinExistence type="predicted"/>
<reference evidence="2 3" key="1">
    <citation type="submission" date="2014-05" db="EMBL/GenBank/DDBJ databases">
        <title>Draft genome sequence of a rare smut relative, Tilletiaria anomala UBC 951.</title>
        <authorList>
            <consortium name="DOE Joint Genome Institute"/>
            <person name="Toome M."/>
            <person name="Kuo A."/>
            <person name="Henrissat B."/>
            <person name="Lipzen A."/>
            <person name="Tritt A."/>
            <person name="Yoshinaga Y."/>
            <person name="Zane M."/>
            <person name="Barry K."/>
            <person name="Grigoriev I.V."/>
            <person name="Spatafora J.W."/>
            <person name="Aimea M.C."/>
        </authorList>
    </citation>
    <scope>NUCLEOTIDE SEQUENCE [LARGE SCALE GENOMIC DNA]</scope>
    <source>
        <strain evidence="2 3">UBC 951</strain>
    </source>
</reference>
<dbReference type="HOGENOM" id="CLU_1391106_0_0_1"/>
<name>A0A066VSS5_TILAU</name>
<dbReference type="AlphaFoldDB" id="A0A066VSS5"/>
<organism evidence="2 3">
    <name type="scientific">Tilletiaria anomala (strain ATCC 24038 / CBS 436.72 / UBC 951)</name>
    <dbReference type="NCBI Taxonomy" id="1037660"/>
    <lineage>
        <taxon>Eukaryota</taxon>
        <taxon>Fungi</taxon>
        <taxon>Dikarya</taxon>
        <taxon>Basidiomycota</taxon>
        <taxon>Ustilaginomycotina</taxon>
        <taxon>Exobasidiomycetes</taxon>
        <taxon>Georgefischeriales</taxon>
        <taxon>Tilletiariaceae</taxon>
        <taxon>Tilletiaria</taxon>
    </lineage>
</organism>
<feature type="compositionally biased region" description="Low complexity" evidence="1">
    <location>
        <begin position="103"/>
        <end position="138"/>
    </location>
</feature>